<dbReference type="InterPro" id="IPR046496">
    <property type="entry name" value="DUF6589"/>
</dbReference>
<evidence type="ECO:0000313" key="5">
    <source>
        <dbReference type="Proteomes" id="UP000324748"/>
    </source>
</evidence>
<feature type="region of interest" description="Disordered" evidence="1">
    <location>
        <begin position="761"/>
        <end position="784"/>
    </location>
</feature>
<organism evidence="3 5">
    <name type="scientific">Puccinia graminis f. sp. tritici</name>
    <dbReference type="NCBI Taxonomy" id="56615"/>
    <lineage>
        <taxon>Eukaryota</taxon>
        <taxon>Fungi</taxon>
        <taxon>Dikarya</taxon>
        <taxon>Basidiomycota</taxon>
        <taxon>Pucciniomycotina</taxon>
        <taxon>Pucciniomycetes</taxon>
        <taxon>Pucciniales</taxon>
        <taxon>Pucciniaceae</taxon>
        <taxon>Puccinia</taxon>
    </lineage>
</organism>
<evidence type="ECO:0000313" key="3">
    <source>
        <dbReference type="EMBL" id="KAA1085887.1"/>
    </source>
</evidence>
<evidence type="ECO:0000313" key="6">
    <source>
        <dbReference type="Proteomes" id="UP000325313"/>
    </source>
</evidence>
<dbReference type="OrthoDB" id="2497742at2759"/>
<proteinExistence type="predicted"/>
<dbReference type="Proteomes" id="UP000324748">
    <property type="component" value="Unassembled WGS sequence"/>
</dbReference>
<dbReference type="Pfam" id="PF20231">
    <property type="entry name" value="DUF6589"/>
    <property type="match status" value="1"/>
</dbReference>
<dbReference type="EMBL" id="VDEP01000275">
    <property type="protein sequence ID" value="KAA1113722.1"/>
    <property type="molecule type" value="Genomic_DNA"/>
</dbReference>
<evidence type="ECO:0000313" key="4">
    <source>
        <dbReference type="EMBL" id="KAA1113722.1"/>
    </source>
</evidence>
<feature type="compositionally biased region" description="Pro residues" evidence="1">
    <location>
        <begin position="774"/>
        <end position="784"/>
    </location>
</feature>
<name>A0A5B0N988_PUCGR</name>
<evidence type="ECO:0000256" key="1">
    <source>
        <dbReference type="SAM" id="MobiDB-lite"/>
    </source>
</evidence>
<feature type="domain" description="DUF6589" evidence="2">
    <location>
        <begin position="341"/>
        <end position="738"/>
    </location>
</feature>
<evidence type="ECO:0000259" key="2">
    <source>
        <dbReference type="Pfam" id="PF20231"/>
    </source>
</evidence>
<comment type="caution">
    <text evidence="3">The sequence shown here is derived from an EMBL/GenBank/DDBJ whole genome shotgun (WGS) entry which is preliminary data.</text>
</comment>
<protein>
    <recommendedName>
        <fullName evidence="2">DUF6589 domain-containing protein</fullName>
    </recommendedName>
</protein>
<dbReference type="EMBL" id="VSWC01000106">
    <property type="protein sequence ID" value="KAA1085887.1"/>
    <property type="molecule type" value="Genomic_DNA"/>
</dbReference>
<sequence>MDSKAITVCELLQSLPCKMTPKSFLLHFLQSDNSDLAYRRRYWAASAVDSTLVLVEAIAEELKSSATGRNAWAKFIEEEAIKLLASQQPPKGNHPDGAFQSSTTVTRQYLGQDEKEKREGLLTSTHMPFLYNILVGSLHQQRRLCILPEGDDELEDEFLTEDNEDDMPTDLDVVAYTRRLTGEARVTFRYHRIVTTICSMMAFASNRRANGLQLVNAVRFLACGVSEQVHDYMNFIGLASSRWTALAALGTLAKGAQLSLKSAMAGKADDPVGPSICIDNIDMVEKVHALSVGNRTHTFRGTWGYIHLPDPKLLKTLKADELSLPAYYESMRLAQDVPIEPEYFLPTTETNLVEEAVWKSQIALVMMKYIAIPSDKSTLVPTEPPVVDQISHEKPVIHSLKLMEASDNCAEGVGQVFQSIIGQTGIPAEKFYGRLQPMDGDLGTVQNFNCLRSQRFPNPFAEERMNNCVFQLGAAHTLWNVASTIFTHHFGDRKKSYDVGAWQFLEALGFPSEKAIQKKDFSLMINQMERVLEGILFYCLRVIMKTNRQPIPQEVGSIPTSSWNTIVNACYSRFCSSQARRDAASMDCPKLHNTLVMLHDFSSVVEASRSMKAGDIGRLIIVWKKWCLMSQSLSGMTNYSSYLPRMVLLLTVILPASMQKFMQHNLLFSPSGRKDHFVAKDYHLETFNAWLKFFYNNTGNGTQIERLKEVYSLNIETLKELLDSLKQDCGAKKVYQSHKNLLTLRSMEMLNLMANNRDILDQDDAQDHPDGRPHPSPLPKAPDT</sequence>
<gene>
    <name evidence="3" type="ORF">PGT21_022542</name>
    <name evidence="4" type="ORF">PGTUg99_002447</name>
</gene>
<dbReference type="AlphaFoldDB" id="A0A5B0N988"/>
<dbReference type="Proteomes" id="UP000325313">
    <property type="component" value="Unassembled WGS sequence"/>
</dbReference>
<reference evidence="5 6" key="1">
    <citation type="submission" date="2019-05" db="EMBL/GenBank/DDBJ databases">
        <title>Emergence of the Ug99 lineage of the wheat stem rust pathogen through somatic hybridization.</title>
        <authorList>
            <person name="Li F."/>
            <person name="Upadhyaya N.M."/>
            <person name="Sperschneider J."/>
            <person name="Matny O."/>
            <person name="Nguyen-Phuc H."/>
            <person name="Mago R."/>
            <person name="Raley C."/>
            <person name="Miller M.E."/>
            <person name="Silverstein K.A.T."/>
            <person name="Henningsen E."/>
            <person name="Hirsch C.D."/>
            <person name="Visser B."/>
            <person name="Pretorius Z.A."/>
            <person name="Steffenson B.J."/>
            <person name="Schwessinger B."/>
            <person name="Dodds P.N."/>
            <person name="Figueroa M."/>
        </authorList>
    </citation>
    <scope>NUCLEOTIDE SEQUENCE [LARGE SCALE GENOMIC DNA]</scope>
    <source>
        <strain evidence="3">21-0</strain>
        <strain evidence="4 6">Ug99</strain>
    </source>
</reference>
<accession>A0A5B0N988</accession>
<keyword evidence="5" id="KW-1185">Reference proteome</keyword>